<evidence type="ECO:0008006" key="3">
    <source>
        <dbReference type="Google" id="ProtNLM"/>
    </source>
</evidence>
<dbReference type="Proteomes" id="UP000266895">
    <property type="component" value="Chromosome"/>
</dbReference>
<dbReference type="EMBL" id="LR134350">
    <property type="protein sequence ID" value="VEG28052.1"/>
    <property type="molecule type" value="Genomic_DNA"/>
</dbReference>
<dbReference type="KEGG" id="ahw:NCTC11636_01337"/>
<evidence type="ECO:0000313" key="1">
    <source>
        <dbReference type="EMBL" id="VEG28052.1"/>
    </source>
</evidence>
<accession>A0A3S4RFH4</accession>
<dbReference type="RefSeq" id="WP_161512752.1">
    <property type="nucleotide sequence ID" value="NZ_LR134350.1"/>
</dbReference>
<name>A0A3S4RFH4_9ACTO</name>
<dbReference type="AlphaFoldDB" id="A0A3S4RFH4"/>
<sequence length="368" mass="39444">MIPANLLSDSFVYGARVDSWLGSRWLGRVPVVSGSVSWSASQQVQGTLSLTVPRLGSVSEDEPARDFTPTTPESPLACFGQVLRVTIEVESLVTGLQHTEPAGAFLVTGSDVSRGTVTVSGKSLLQRVEEDRLTSPTVPRAGGTLASEMRRLLGGHMGLVIDPRLTDRACPTSMTWGESRIDALFEIADAWPARLREGRDGVLYVFPPVDEGTAPSRTMTDGEGGTVIAAKRTESREKVYNRVVARGQQQGDSGQPTFQAVVDQRTGPMATSGPYGVVTRFFSSPLITSPRSAMSAAVTMLETSVRRSWTIPVEHTPDPSITLDEVVDLRVSPDAGTAPLRMRGVVASVDIPLTHEGTARTDVEVTSR</sequence>
<reference evidence="1 2" key="1">
    <citation type="submission" date="2018-12" db="EMBL/GenBank/DDBJ databases">
        <authorList>
            <consortium name="Pathogen Informatics"/>
        </authorList>
    </citation>
    <scope>NUCLEOTIDE SEQUENCE [LARGE SCALE GENOMIC DNA]</scope>
    <source>
        <strain evidence="1 2">NCTC11636</strain>
    </source>
</reference>
<evidence type="ECO:0000313" key="2">
    <source>
        <dbReference type="Proteomes" id="UP000266895"/>
    </source>
</evidence>
<organism evidence="1 2">
    <name type="scientific">Actinomyces howellii</name>
    <dbReference type="NCBI Taxonomy" id="52771"/>
    <lineage>
        <taxon>Bacteria</taxon>
        <taxon>Bacillati</taxon>
        <taxon>Actinomycetota</taxon>
        <taxon>Actinomycetes</taxon>
        <taxon>Actinomycetales</taxon>
        <taxon>Actinomycetaceae</taxon>
        <taxon>Actinomyces</taxon>
    </lineage>
</organism>
<protein>
    <recommendedName>
        <fullName evidence="3">DUF5047 domain-containing protein</fullName>
    </recommendedName>
</protein>
<keyword evidence="2" id="KW-1185">Reference proteome</keyword>
<proteinExistence type="predicted"/>
<gene>
    <name evidence="1" type="ORF">NCTC11636_01337</name>
</gene>